<evidence type="ECO:0000256" key="1">
    <source>
        <dbReference type="SAM" id="Phobius"/>
    </source>
</evidence>
<evidence type="ECO:0000313" key="2">
    <source>
        <dbReference type="EMBL" id="PWW02256.1"/>
    </source>
</evidence>
<dbReference type="RefSeq" id="WP_170132251.1">
    <property type="nucleotide sequence ID" value="NZ_QGTR01000002.1"/>
</dbReference>
<feature type="transmembrane region" description="Helical" evidence="1">
    <location>
        <begin position="35"/>
        <end position="53"/>
    </location>
</feature>
<proteinExistence type="predicted"/>
<dbReference type="EMBL" id="QGTR01000002">
    <property type="protein sequence ID" value="PWW02256.1"/>
    <property type="molecule type" value="Genomic_DNA"/>
</dbReference>
<reference evidence="2 3" key="1">
    <citation type="submission" date="2018-05" db="EMBL/GenBank/DDBJ databases">
        <title>Genomic Encyclopedia of Type Strains, Phase IV (KMG-IV): sequencing the most valuable type-strain genomes for metagenomic binning, comparative biology and taxonomic classification.</title>
        <authorList>
            <person name="Goeker M."/>
        </authorList>
    </citation>
    <scope>NUCLEOTIDE SEQUENCE [LARGE SCALE GENOMIC DNA]</scope>
    <source>
        <strain evidence="2 3">DSM 16791</strain>
    </source>
</reference>
<keyword evidence="1" id="KW-1133">Transmembrane helix</keyword>
<accession>A0A317PNB3</accession>
<sequence>MRLSAPSTLVFVISLVIAIVGLLVGTGMVVGISIASFWILAVAYVVLAAGCLMRGL</sequence>
<feature type="transmembrane region" description="Helical" evidence="1">
    <location>
        <begin position="9"/>
        <end position="29"/>
    </location>
</feature>
<keyword evidence="1" id="KW-0472">Membrane</keyword>
<keyword evidence="1" id="KW-0812">Transmembrane</keyword>
<evidence type="ECO:0000313" key="3">
    <source>
        <dbReference type="Proteomes" id="UP000246352"/>
    </source>
</evidence>
<name>A0A317PNB3_9HYPH</name>
<protein>
    <submittedName>
        <fullName evidence="2">Uncharacterized protein</fullName>
    </submittedName>
</protein>
<organism evidence="2 3">
    <name type="scientific">Hoeflea marina</name>
    <dbReference type="NCBI Taxonomy" id="274592"/>
    <lineage>
        <taxon>Bacteria</taxon>
        <taxon>Pseudomonadati</taxon>
        <taxon>Pseudomonadota</taxon>
        <taxon>Alphaproteobacteria</taxon>
        <taxon>Hyphomicrobiales</taxon>
        <taxon>Rhizobiaceae</taxon>
        <taxon>Hoeflea</taxon>
    </lineage>
</organism>
<comment type="caution">
    <text evidence="2">The sequence shown here is derived from an EMBL/GenBank/DDBJ whole genome shotgun (WGS) entry which is preliminary data.</text>
</comment>
<dbReference type="Proteomes" id="UP000246352">
    <property type="component" value="Unassembled WGS sequence"/>
</dbReference>
<dbReference type="AlphaFoldDB" id="A0A317PNB3"/>
<gene>
    <name evidence="2" type="ORF">DFR52_102924</name>
</gene>
<keyword evidence="3" id="KW-1185">Reference proteome</keyword>